<comment type="caution">
    <text evidence="1">The sequence shown here is derived from an EMBL/GenBank/DDBJ whole genome shotgun (WGS) entry which is preliminary data.</text>
</comment>
<sequence length="387" mass="44909">MAHLYLFNPDHDMALANFTPYYKTTSEIIRMANDLSTLPAWYAAEKGSWVKTDKLQRGDQLEVQCREMGIMLDVHWCTEYHSMPYRAWGWNPALVYALRGAGVEEKFLLTDEQLKRLRYLSGRQRCREILAHFSSLPYACGKSELCYSIEDVKFFIKENGKTVLKAPWSGSGRGLAHVSLDNWSDSVEGWISRIIRTQGTIVAEPYYNKVVDFAMEFYVDSEISFAGYSLFETDTHGNYKENLLLSNEEIERRLTAYLPQSVLQIVQQKLKETLFTLLGKDYKGYLGVDMMICNEDDKYLIHPCVEINLRMNMGVISRIIFDRYVHPSAHGRYIVEHYTADGLALEKHQKMMEQYPLCMKEGRICRGYLSLTSVFADTRYQVYIHID</sequence>
<keyword evidence="2" id="KW-1185">Reference proteome</keyword>
<gene>
    <name evidence="1" type="ORF">O6P32_00940</name>
</gene>
<protein>
    <recommendedName>
        <fullName evidence="3">ATP-grasp domain-containing protein</fullName>
    </recommendedName>
</protein>
<evidence type="ECO:0008006" key="3">
    <source>
        <dbReference type="Google" id="ProtNLM"/>
    </source>
</evidence>
<dbReference type="SUPFAM" id="SSF56059">
    <property type="entry name" value="Glutathione synthetase ATP-binding domain-like"/>
    <property type="match status" value="1"/>
</dbReference>
<dbReference type="Proteomes" id="UP001141933">
    <property type="component" value="Unassembled WGS sequence"/>
</dbReference>
<name>A0ABT4PDZ8_9BACT</name>
<proteinExistence type="predicted"/>
<evidence type="ECO:0000313" key="2">
    <source>
        <dbReference type="Proteomes" id="UP001141933"/>
    </source>
</evidence>
<dbReference type="EMBL" id="JAPZVM010000001">
    <property type="protein sequence ID" value="MCZ8371277.1"/>
    <property type="molecule type" value="Genomic_DNA"/>
</dbReference>
<evidence type="ECO:0000313" key="1">
    <source>
        <dbReference type="EMBL" id="MCZ8371277.1"/>
    </source>
</evidence>
<accession>A0ABT4PDZ8</accession>
<reference evidence="1" key="1">
    <citation type="submission" date="2022-12" db="EMBL/GenBank/DDBJ databases">
        <title>Phocaeicola acetigenes sp. nov., isolated feces from a healthy human.</title>
        <authorList>
            <person name="Do H."/>
            <person name="Ha Y.B."/>
            <person name="Kim J.-S."/>
            <person name="Suh M.K."/>
            <person name="Kim H.S."/>
            <person name="Lee J.-S."/>
        </authorList>
    </citation>
    <scope>NUCLEOTIDE SEQUENCE</scope>
    <source>
        <strain evidence="1">KGMB11183</strain>
    </source>
</reference>
<dbReference type="RefSeq" id="WP_269876341.1">
    <property type="nucleotide sequence ID" value="NZ_JAPZVM010000001.1"/>
</dbReference>
<organism evidence="1 2">
    <name type="scientific">Phocaeicola acetigenes</name>
    <dbReference type="NCBI Taxonomy" id="3016083"/>
    <lineage>
        <taxon>Bacteria</taxon>
        <taxon>Pseudomonadati</taxon>
        <taxon>Bacteroidota</taxon>
        <taxon>Bacteroidia</taxon>
        <taxon>Bacteroidales</taxon>
        <taxon>Bacteroidaceae</taxon>
        <taxon>Phocaeicola</taxon>
    </lineage>
</organism>